<evidence type="ECO:0000259" key="1">
    <source>
        <dbReference type="Pfam" id="PF13468"/>
    </source>
</evidence>
<protein>
    <recommendedName>
        <fullName evidence="1">Glyoxalase-like domain-containing protein</fullName>
    </recommendedName>
</protein>
<evidence type="ECO:0000313" key="2">
    <source>
        <dbReference type="EMBL" id="RDX52919.1"/>
    </source>
</evidence>
<dbReference type="SUPFAM" id="SSF54593">
    <property type="entry name" value="Glyoxalase/Bleomycin resistance protein/Dihydroxybiphenyl dioxygenase"/>
    <property type="match status" value="2"/>
</dbReference>
<dbReference type="AlphaFoldDB" id="A0A371DK58"/>
<feature type="domain" description="Glyoxalase-like" evidence="1">
    <location>
        <begin position="9"/>
        <end position="198"/>
    </location>
</feature>
<dbReference type="Pfam" id="PF13468">
    <property type="entry name" value="Glyoxalase_3"/>
    <property type="match status" value="1"/>
</dbReference>
<dbReference type="InterPro" id="IPR025870">
    <property type="entry name" value="Glyoxalase-like_dom"/>
</dbReference>
<accession>A0A371DK58</accession>
<reference evidence="2 3" key="1">
    <citation type="journal article" date="2018" name="Biotechnol. Biofuels">
        <title>Integrative visual omics of the white-rot fungus Polyporus brumalis exposes the biotechnological potential of its oxidative enzymes for delignifying raw plant biomass.</title>
        <authorList>
            <person name="Miyauchi S."/>
            <person name="Rancon A."/>
            <person name="Drula E."/>
            <person name="Hage H."/>
            <person name="Chaduli D."/>
            <person name="Favel A."/>
            <person name="Grisel S."/>
            <person name="Henrissat B."/>
            <person name="Herpoel-Gimbert I."/>
            <person name="Ruiz-Duenas F.J."/>
            <person name="Chevret D."/>
            <person name="Hainaut M."/>
            <person name="Lin J."/>
            <person name="Wang M."/>
            <person name="Pangilinan J."/>
            <person name="Lipzen A."/>
            <person name="Lesage-Meessen L."/>
            <person name="Navarro D."/>
            <person name="Riley R."/>
            <person name="Grigoriev I.V."/>
            <person name="Zhou S."/>
            <person name="Raouche S."/>
            <person name="Rosso M.N."/>
        </authorList>
    </citation>
    <scope>NUCLEOTIDE SEQUENCE [LARGE SCALE GENOMIC DNA]</scope>
    <source>
        <strain evidence="2 3">BRFM 1820</strain>
    </source>
</reference>
<keyword evidence="3" id="KW-1185">Reference proteome</keyword>
<dbReference type="Gene3D" id="3.10.180.10">
    <property type="entry name" value="2,3-Dihydroxybiphenyl 1,2-Dioxygenase, domain 1"/>
    <property type="match status" value="1"/>
</dbReference>
<dbReference type="OrthoDB" id="408973at2759"/>
<dbReference type="EMBL" id="KZ857389">
    <property type="protein sequence ID" value="RDX52919.1"/>
    <property type="molecule type" value="Genomic_DNA"/>
</dbReference>
<evidence type="ECO:0000313" key="3">
    <source>
        <dbReference type="Proteomes" id="UP000256964"/>
    </source>
</evidence>
<dbReference type="PANTHER" id="PTHR40265">
    <property type="entry name" value="BLL2707 PROTEIN"/>
    <property type="match status" value="1"/>
</dbReference>
<proteinExistence type="predicted"/>
<name>A0A371DK58_9APHY</name>
<dbReference type="InterPro" id="IPR029068">
    <property type="entry name" value="Glyas_Bleomycin-R_OHBP_Dase"/>
</dbReference>
<dbReference type="PANTHER" id="PTHR40265:SF1">
    <property type="entry name" value="GLYOXALASE-LIKE DOMAIN-CONTAINING PROTEIN"/>
    <property type="match status" value="1"/>
</dbReference>
<organism evidence="2 3">
    <name type="scientific">Lentinus brumalis</name>
    <dbReference type="NCBI Taxonomy" id="2498619"/>
    <lineage>
        <taxon>Eukaryota</taxon>
        <taxon>Fungi</taxon>
        <taxon>Dikarya</taxon>
        <taxon>Basidiomycota</taxon>
        <taxon>Agaricomycotina</taxon>
        <taxon>Agaricomycetes</taxon>
        <taxon>Polyporales</taxon>
        <taxon>Polyporaceae</taxon>
        <taxon>Lentinus</taxon>
    </lineage>
</organism>
<sequence length="287" mass="30642">MPDPSTKILDHIPHLTPPGTLQASADAFRKLGFTVIPGGTHAGGATANALVVFADGTYLELIHFVRPPAPDDPNPWARKQPGWIDYAFLGTGGEPSIADAINARAEKEGTGDTVHYAESKGGRRREDGKVLEWVISSTGEGLRGALPFFCGDVTPRKWRVPLEPRSNTEHANTTLGVSYIKLLVASDNFDASKKQLSTVLGAQPHTAIGTLASWDLEEQPAYIGVHNSAPQLVLAVAQDDEERAYVQEHGPGIFEVGFLVSDATKARSARTPFGRAVWQTSGAASGN</sequence>
<dbReference type="Proteomes" id="UP000256964">
    <property type="component" value="Unassembled WGS sequence"/>
</dbReference>
<gene>
    <name evidence="2" type="ORF">OH76DRAFT_1400167</name>
</gene>